<accession>A0A9P5U822</accession>
<dbReference type="Proteomes" id="UP000772434">
    <property type="component" value="Unassembled WGS sequence"/>
</dbReference>
<name>A0A9P5U822_9AGAR</name>
<comment type="caution">
    <text evidence="1">The sequence shown here is derived from an EMBL/GenBank/DDBJ whole genome shotgun (WGS) entry which is preliminary data.</text>
</comment>
<evidence type="ECO:0000313" key="1">
    <source>
        <dbReference type="EMBL" id="KAF9069586.1"/>
    </source>
</evidence>
<reference evidence="1" key="1">
    <citation type="submission" date="2020-11" db="EMBL/GenBank/DDBJ databases">
        <authorList>
            <consortium name="DOE Joint Genome Institute"/>
            <person name="Ahrendt S."/>
            <person name="Riley R."/>
            <person name="Andreopoulos W."/>
            <person name="Labutti K."/>
            <person name="Pangilinan J."/>
            <person name="Ruiz-Duenas F.J."/>
            <person name="Barrasa J.M."/>
            <person name="Sanchez-Garcia M."/>
            <person name="Camarero S."/>
            <person name="Miyauchi S."/>
            <person name="Serrano A."/>
            <person name="Linde D."/>
            <person name="Babiker R."/>
            <person name="Drula E."/>
            <person name="Ayuso-Fernandez I."/>
            <person name="Pacheco R."/>
            <person name="Padilla G."/>
            <person name="Ferreira P."/>
            <person name="Barriuso J."/>
            <person name="Kellner H."/>
            <person name="Castanera R."/>
            <person name="Alfaro M."/>
            <person name="Ramirez L."/>
            <person name="Pisabarro A.G."/>
            <person name="Kuo A."/>
            <person name="Tritt A."/>
            <person name="Lipzen A."/>
            <person name="He G."/>
            <person name="Yan M."/>
            <person name="Ng V."/>
            <person name="Cullen D."/>
            <person name="Martin F."/>
            <person name="Rosso M.-N."/>
            <person name="Henrissat B."/>
            <person name="Hibbett D."/>
            <person name="Martinez A.T."/>
            <person name="Grigoriev I.V."/>
        </authorList>
    </citation>
    <scope>NUCLEOTIDE SEQUENCE</scope>
    <source>
        <strain evidence="1">AH 40177</strain>
    </source>
</reference>
<sequence length="200" mass="22232">MNRQYDVSGIPRILRCALLIPPPIASRRKPLDSMRAKENNAIILMSVPTFLKMAPGTGIYYIRCLKTRYFLTTKDIDSNARVTTSNSEEPATFFVSENGGQFEIYERSTGFTLAKMVGSLILYPIHPPSPRDLQWQRAVQMGNQNVAPGIYNVGTQPITHTGLITGRLAAMTLSTGSSNDENNFEFVAPPFDQLRCITAK</sequence>
<gene>
    <name evidence="1" type="ORF">BDP27DRAFT_1447621</name>
</gene>
<evidence type="ECO:0000313" key="2">
    <source>
        <dbReference type="Proteomes" id="UP000772434"/>
    </source>
</evidence>
<proteinExistence type="predicted"/>
<protein>
    <submittedName>
        <fullName evidence="1">Uncharacterized protein</fullName>
    </submittedName>
</protein>
<dbReference type="AlphaFoldDB" id="A0A9P5U822"/>
<dbReference type="EMBL" id="JADNRY010000049">
    <property type="protein sequence ID" value="KAF9069586.1"/>
    <property type="molecule type" value="Genomic_DNA"/>
</dbReference>
<keyword evidence="2" id="KW-1185">Reference proteome</keyword>
<organism evidence="1 2">
    <name type="scientific">Rhodocollybia butyracea</name>
    <dbReference type="NCBI Taxonomy" id="206335"/>
    <lineage>
        <taxon>Eukaryota</taxon>
        <taxon>Fungi</taxon>
        <taxon>Dikarya</taxon>
        <taxon>Basidiomycota</taxon>
        <taxon>Agaricomycotina</taxon>
        <taxon>Agaricomycetes</taxon>
        <taxon>Agaricomycetidae</taxon>
        <taxon>Agaricales</taxon>
        <taxon>Marasmiineae</taxon>
        <taxon>Omphalotaceae</taxon>
        <taxon>Rhodocollybia</taxon>
    </lineage>
</organism>